<name>A0AAE0FPE8_9CHLO</name>
<organism evidence="2 3">
    <name type="scientific">Cymbomonas tetramitiformis</name>
    <dbReference type="NCBI Taxonomy" id="36881"/>
    <lineage>
        <taxon>Eukaryota</taxon>
        <taxon>Viridiplantae</taxon>
        <taxon>Chlorophyta</taxon>
        <taxon>Pyramimonadophyceae</taxon>
        <taxon>Pyramimonadales</taxon>
        <taxon>Pyramimonadaceae</taxon>
        <taxon>Cymbomonas</taxon>
    </lineage>
</organism>
<protein>
    <submittedName>
        <fullName evidence="2">Uncharacterized protein</fullName>
    </submittedName>
</protein>
<feature type="region of interest" description="Disordered" evidence="1">
    <location>
        <begin position="195"/>
        <end position="244"/>
    </location>
</feature>
<keyword evidence="3" id="KW-1185">Reference proteome</keyword>
<reference evidence="2 3" key="1">
    <citation type="journal article" date="2015" name="Genome Biol. Evol.">
        <title>Comparative Genomics of a Bacterivorous Green Alga Reveals Evolutionary Causalities and Consequences of Phago-Mixotrophic Mode of Nutrition.</title>
        <authorList>
            <person name="Burns J.A."/>
            <person name="Paasch A."/>
            <person name="Narechania A."/>
            <person name="Kim E."/>
        </authorList>
    </citation>
    <scope>NUCLEOTIDE SEQUENCE [LARGE SCALE GENOMIC DNA]</scope>
    <source>
        <strain evidence="2 3">PLY_AMNH</strain>
    </source>
</reference>
<evidence type="ECO:0000313" key="3">
    <source>
        <dbReference type="Proteomes" id="UP001190700"/>
    </source>
</evidence>
<dbReference type="EMBL" id="LGRX02015577">
    <property type="protein sequence ID" value="KAK3263288.1"/>
    <property type="molecule type" value="Genomic_DNA"/>
</dbReference>
<dbReference type="Proteomes" id="UP001190700">
    <property type="component" value="Unassembled WGS sequence"/>
</dbReference>
<feature type="compositionally biased region" description="Polar residues" evidence="1">
    <location>
        <begin position="336"/>
        <end position="345"/>
    </location>
</feature>
<dbReference type="AlphaFoldDB" id="A0AAE0FPE8"/>
<comment type="caution">
    <text evidence="2">The sequence shown here is derived from an EMBL/GenBank/DDBJ whole genome shotgun (WGS) entry which is preliminary data.</text>
</comment>
<feature type="compositionally biased region" description="Basic and acidic residues" evidence="1">
    <location>
        <begin position="454"/>
        <end position="465"/>
    </location>
</feature>
<feature type="region of interest" description="Disordered" evidence="1">
    <location>
        <begin position="329"/>
        <end position="472"/>
    </location>
</feature>
<proteinExistence type="predicted"/>
<sequence length="472" mass="51642">MADSKTGAVSRPPTTEARWGYRAMVMNAGRQEAEPNQDLSETEECNQLIKQMEREKIFLDRKLKKAERKVGTMDVQAHILSDKAEDLKHQTEDQAAHDKAFTLTTLDGHGKTNSLSAQEKGRLAFEEAKKTVALKHGTKPQSSAQALELEQWKAIARGERPVYELPTHSTPCGTDSDEVNKAVLQAAVDALGEVKVDPREALTSNSLGEPDASDPVPEAPVSTPPLPEALPTQEPRQALRKESKYQGINYSKFAGKAGQIEQPDTWLKHHSRAKALKDGKAHMDMETYRMMALKREHDNEEKKKTPAYIAKSNATLAEWLKIAGSYDAPHAEERVSTPSPATQCEQEPEAATLRQNDLAQESTLPSGTVDATPSNKRVPSNDQGLELSADSLPGPDTAKAAEEAPDYDPLLESSEDLYDPPFDPLVDEPGGDPLLDEPGGDPLLDEDDENEDEPVSRQESAKFDADTLAAAK</sequence>
<feature type="compositionally biased region" description="Acidic residues" evidence="1">
    <location>
        <begin position="425"/>
        <end position="453"/>
    </location>
</feature>
<feature type="compositionally biased region" description="Polar residues" evidence="1">
    <location>
        <begin position="353"/>
        <end position="383"/>
    </location>
</feature>
<accession>A0AAE0FPE8</accession>
<gene>
    <name evidence="2" type="ORF">CYMTET_27898</name>
</gene>
<evidence type="ECO:0000256" key="1">
    <source>
        <dbReference type="SAM" id="MobiDB-lite"/>
    </source>
</evidence>
<evidence type="ECO:0000313" key="2">
    <source>
        <dbReference type="EMBL" id="KAK3263288.1"/>
    </source>
</evidence>